<organism evidence="2 3">
    <name type="scientific">Trichoderma harzianum CBS 226.95</name>
    <dbReference type="NCBI Taxonomy" id="983964"/>
    <lineage>
        <taxon>Eukaryota</taxon>
        <taxon>Fungi</taxon>
        <taxon>Dikarya</taxon>
        <taxon>Ascomycota</taxon>
        <taxon>Pezizomycotina</taxon>
        <taxon>Sordariomycetes</taxon>
        <taxon>Hypocreomycetidae</taxon>
        <taxon>Hypocreales</taxon>
        <taxon>Hypocreaceae</taxon>
        <taxon>Trichoderma</taxon>
    </lineage>
</organism>
<evidence type="ECO:0000313" key="2">
    <source>
        <dbReference type="EMBL" id="PTB53026.1"/>
    </source>
</evidence>
<accession>A0A2T4A7K9</accession>
<reference evidence="2 3" key="1">
    <citation type="submission" date="2016-07" db="EMBL/GenBank/DDBJ databases">
        <title>Multiple horizontal gene transfer events from other fungi enriched the ability of initially mycotrophic Trichoderma (Ascomycota) to feed on dead plant biomass.</title>
        <authorList>
            <consortium name="DOE Joint Genome Institute"/>
            <person name="Aerts A."/>
            <person name="Atanasova L."/>
            <person name="Chenthamara K."/>
            <person name="Zhang J."/>
            <person name="Grujic M."/>
            <person name="Henrissat B."/>
            <person name="Kuo A."/>
            <person name="Salamov A."/>
            <person name="Lipzen A."/>
            <person name="Labutti K."/>
            <person name="Barry K."/>
            <person name="Miao Y."/>
            <person name="Rahimi M.J."/>
            <person name="Shen Q."/>
            <person name="Grigoriev I.V."/>
            <person name="Kubicek C.P."/>
            <person name="Druzhinina I.S."/>
        </authorList>
    </citation>
    <scope>NUCLEOTIDE SEQUENCE [LARGE SCALE GENOMIC DNA]</scope>
    <source>
        <strain evidence="2 3">CBS 226.95</strain>
    </source>
</reference>
<keyword evidence="3" id="KW-1185">Reference proteome</keyword>
<keyword evidence="1" id="KW-1133">Transmembrane helix</keyword>
<keyword evidence="1" id="KW-0812">Transmembrane</keyword>
<evidence type="ECO:0000313" key="3">
    <source>
        <dbReference type="Proteomes" id="UP000241690"/>
    </source>
</evidence>
<dbReference type="Proteomes" id="UP000241690">
    <property type="component" value="Unassembled WGS sequence"/>
</dbReference>
<dbReference type="AlphaFoldDB" id="A0A2T4A7K9"/>
<dbReference type="GeneID" id="36623886"/>
<protein>
    <submittedName>
        <fullName evidence="2">Uncharacterized protein</fullName>
    </submittedName>
</protein>
<dbReference type="EMBL" id="KZ679682">
    <property type="protein sequence ID" value="PTB53026.1"/>
    <property type="molecule type" value="Genomic_DNA"/>
</dbReference>
<proteinExistence type="predicted"/>
<name>A0A2T4A7K9_TRIHA</name>
<feature type="transmembrane region" description="Helical" evidence="1">
    <location>
        <begin position="21"/>
        <end position="42"/>
    </location>
</feature>
<sequence length="60" mass="6806">MCERDRDRNSIRSHKSLPNSGAILLFNIDWITQLMLAPPLIFAQQLGRLIPLLRSSISTS</sequence>
<dbReference type="RefSeq" id="XP_024772703.1">
    <property type="nucleotide sequence ID" value="XM_024915319.1"/>
</dbReference>
<gene>
    <name evidence="2" type="ORF">M431DRAFT_456594</name>
</gene>
<evidence type="ECO:0000256" key="1">
    <source>
        <dbReference type="SAM" id="Phobius"/>
    </source>
</evidence>
<keyword evidence="1" id="KW-0472">Membrane</keyword>